<evidence type="ECO:0000313" key="2">
    <source>
        <dbReference type="Proteomes" id="UP001341281"/>
    </source>
</evidence>
<dbReference type="EMBL" id="CP144749">
    <property type="protein sequence ID" value="WVZ73419.1"/>
    <property type="molecule type" value="Genomic_DNA"/>
</dbReference>
<organism evidence="1 2">
    <name type="scientific">Paspalum notatum var. saurae</name>
    <dbReference type="NCBI Taxonomy" id="547442"/>
    <lineage>
        <taxon>Eukaryota</taxon>
        <taxon>Viridiplantae</taxon>
        <taxon>Streptophyta</taxon>
        <taxon>Embryophyta</taxon>
        <taxon>Tracheophyta</taxon>
        <taxon>Spermatophyta</taxon>
        <taxon>Magnoliopsida</taxon>
        <taxon>Liliopsida</taxon>
        <taxon>Poales</taxon>
        <taxon>Poaceae</taxon>
        <taxon>PACMAD clade</taxon>
        <taxon>Panicoideae</taxon>
        <taxon>Andropogonodae</taxon>
        <taxon>Paspaleae</taxon>
        <taxon>Paspalinae</taxon>
        <taxon>Paspalum</taxon>
    </lineage>
</organism>
<name>A0AAQ3TK85_PASNO</name>
<sequence>MAALCAALAEYWPSRAGSITRCSRSGWRRYGRAQSTRCCSRPRRRLSTLRRPVSSSSSTTPKLYTSLFAVRCPACVYITHGQLLIVTNLRTSEDVLRRGVAVGPHDAGGDVGVVALRALLGQAKIRELCRVILRFT</sequence>
<reference evidence="1 2" key="1">
    <citation type="submission" date="2024-02" db="EMBL/GenBank/DDBJ databases">
        <title>High-quality chromosome-scale genome assembly of Pensacola bahiagrass (Paspalum notatum Flugge var. saurae).</title>
        <authorList>
            <person name="Vega J.M."/>
            <person name="Podio M."/>
            <person name="Orjuela J."/>
            <person name="Siena L.A."/>
            <person name="Pessino S.C."/>
            <person name="Combes M.C."/>
            <person name="Mariac C."/>
            <person name="Albertini E."/>
            <person name="Pupilli F."/>
            <person name="Ortiz J.P.A."/>
            <person name="Leblanc O."/>
        </authorList>
    </citation>
    <scope>NUCLEOTIDE SEQUENCE [LARGE SCALE GENOMIC DNA]</scope>
    <source>
        <strain evidence="1">R1</strain>
        <tissue evidence="1">Leaf</tissue>
    </source>
</reference>
<dbReference type="Proteomes" id="UP001341281">
    <property type="component" value="Chromosome 05"/>
</dbReference>
<accession>A0AAQ3TK85</accession>
<dbReference type="AlphaFoldDB" id="A0AAQ3TK85"/>
<protein>
    <submittedName>
        <fullName evidence="1">Uncharacterized protein</fullName>
    </submittedName>
</protein>
<keyword evidence="2" id="KW-1185">Reference proteome</keyword>
<gene>
    <name evidence="1" type="ORF">U9M48_021725</name>
</gene>
<evidence type="ECO:0000313" key="1">
    <source>
        <dbReference type="EMBL" id="WVZ73419.1"/>
    </source>
</evidence>
<proteinExistence type="predicted"/>